<organism evidence="1 2">
    <name type="scientific">Trichinella pseudospiralis</name>
    <name type="common">Parasitic roundworm</name>
    <dbReference type="NCBI Taxonomy" id="6337"/>
    <lineage>
        <taxon>Eukaryota</taxon>
        <taxon>Metazoa</taxon>
        <taxon>Ecdysozoa</taxon>
        <taxon>Nematoda</taxon>
        <taxon>Enoplea</taxon>
        <taxon>Dorylaimia</taxon>
        <taxon>Trichinellida</taxon>
        <taxon>Trichinellidae</taxon>
        <taxon>Trichinella</taxon>
    </lineage>
</organism>
<evidence type="ECO:0000313" key="2">
    <source>
        <dbReference type="Proteomes" id="UP000054995"/>
    </source>
</evidence>
<dbReference type="EMBL" id="JYDT01000011">
    <property type="protein sequence ID" value="KRY91731.1"/>
    <property type="molecule type" value="Genomic_DNA"/>
</dbReference>
<protein>
    <submittedName>
        <fullName evidence="1">Uncharacterized protein</fullName>
    </submittedName>
</protein>
<dbReference type="OrthoDB" id="10426783at2759"/>
<name>A0A0V1G2M1_TRIPS</name>
<proteinExistence type="predicted"/>
<comment type="caution">
    <text evidence="1">The sequence shown here is derived from an EMBL/GenBank/DDBJ whole genome shotgun (WGS) entry which is preliminary data.</text>
</comment>
<keyword evidence="2" id="KW-1185">Reference proteome</keyword>
<dbReference type="Proteomes" id="UP000054995">
    <property type="component" value="Unassembled WGS sequence"/>
</dbReference>
<reference evidence="1 2" key="1">
    <citation type="submission" date="2015-01" db="EMBL/GenBank/DDBJ databases">
        <title>Evolution of Trichinella species and genotypes.</title>
        <authorList>
            <person name="Korhonen P.K."/>
            <person name="Edoardo P."/>
            <person name="Giuseppe L.R."/>
            <person name="Gasser R.B."/>
        </authorList>
    </citation>
    <scope>NUCLEOTIDE SEQUENCE [LARGE SCALE GENOMIC DNA]</scope>
    <source>
        <strain evidence="1">ISS470</strain>
    </source>
</reference>
<evidence type="ECO:0000313" key="1">
    <source>
        <dbReference type="EMBL" id="KRY91731.1"/>
    </source>
</evidence>
<gene>
    <name evidence="1" type="ORF">T4D_3101</name>
</gene>
<accession>A0A0V1G2M1</accession>
<sequence length="102" mass="12123">MINNNTNSGSWPFVGRLVDCEKLTTVRSTVQRLARSKPQRYNEQTFNRLNHLQMSKRKYYRKCDNSILWDVKRNEKFNSIPIHNTPFTVFSTKILLDQKSKT</sequence>